<gene>
    <name evidence="2" type="ORF">HJG60_011352</name>
</gene>
<evidence type="ECO:0000313" key="2">
    <source>
        <dbReference type="EMBL" id="KAF6104421.1"/>
    </source>
</evidence>
<dbReference type="EMBL" id="JABVXQ010000006">
    <property type="protein sequence ID" value="KAF6104421.1"/>
    <property type="molecule type" value="Genomic_DNA"/>
</dbReference>
<reference evidence="2 3" key="1">
    <citation type="journal article" date="2020" name="Nature">
        <title>Six reference-quality genomes reveal evolution of bat adaptations.</title>
        <authorList>
            <person name="Jebb D."/>
            <person name="Huang Z."/>
            <person name="Pippel M."/>
            <person name="Hughes G.M."/>
            <person name="Lavrichenko K."/>
            <person name="Devanna P."/>
            <person name="Winkler S."/>
            <person name="Jermiin L.S."/>
            <person name="Skirmuntt E.C."/>
            <person name="Katzourakis A."/>
            <person name="Burkitt-Gray L."/>
            <person name="Ray D.A."/>
            <person name="Sullivan K.A.M."/>
            <person name="Roscito J.G."/>
            <person name="Kirilenko B.M."/>
            <person name="Davalos L.M."/>
            <person name="Corthals A.P."/>
            <person name="Power M.L."/>
            <person name="Jones G."/>
            <person name="Ransome R.D."/>
            <person name="Dechmann D.K.N."/>
            <person name="Locatelli A.G."/>
            <person name="Puechmaille S.J."/>
            <person name="Fedrigo O."/>
            <person name="Jarvis E.D."/>
            <person name="Hiller M."/>
            <person name="Vernes S.C."/>
            <person name="Myers E.W."/>
            <person name="Teeling E.C."/>
        </authorList>
    </citation>
    <scope>NUCLEOTIDE SEQUENCE [LARGE SCALE GENOMIC DNA]</scope>
    <source>
        <strain evidence="2">Bat1K_MPI-CBG_1</strain>
    </source>
</reference>
<proteinExistence type="predicted"/>
<evidence type="ECO:0000256" key="1">
    <source>
        <dbReference type="SAM" id="MobiDB-lite"/>
    </source>
</evidence>
<feature type="compositionally biased region" description="Basic and acidic residues" evidence="1">
    <location>
        <begin position="70"/>
        <end position="87"/>
    </location>
</feature>
<feature type="region of interest" description="Disordered" evidence="1">
    <location>
        <begin position="44"/>
        <end position="109"/>
    </location>
</feature>
<sequence>MVTVPQDRYLLLSTQGQTLQDIEGELLLEASDRISCVCDKVKKHGEHSNNTLGVRSSSQAPGVACSSRVPWEKSGHGSASGEKREAGKNAPSVQTGSSSSLHSDDNTSEKIRRLRSIIWQRHSTMPITDSQQIL</sequence>
<evidence type="ECO:0000313" key="3">
    <source>
        <dbReference type="Proteomes" id="UP000664940"/>
    </source>
</evidence>
<accession>A0A834E5I1</accession>
<comment type="caution">
    <text evidence="2">The sequence shown here is derived from an EMBL/GenBank/DDBJ whole genome shotgun (WGS) entry which is preliminary data.</text>
</comment>
<protein>
    <submittedName>
        <fullName evidence="2">Uncharacterized protein</fullName>
    </submittedName>
</protein>
<feature type="compositionally biased region" description="Polar residues" evidence="1">
    <location>
        <begin position="48"/>
        <end position="60"/>
    </location>
</feature>
<dbReference type="AlphaFoldDB" id="A0A834E5I1"/>
<dbReference type="Proteomes" id="UP000664940">
    <property type="component" value="Unassembled WGS sequence"/>
</dbReference>
<name>A0A834E5I1_9CHIR</name>
<organism evidence="2 3">
    <name type="scientific">Phyllostomus discolor</name>
    <name type="common">pale spear-nosed bat</name>
    <dbReference type="NCBI Taxonomy" id="89673"/>
    <lineage>
        <taxon>Eukaryota</taxon>
        <taxon>Metazoa</taxon>
        <taxon>Chordata</taxon>
        <taxon>Craniata</taxon>
        <taxon>Vertebrata</taxon>
        <taxon>Euteleostomi</taxon>
        <taxon>Mammalia</taxon>
        <taxon>Eutheria</taxon>
        <taxon>Laurasiatheria</taxon>
        <taxon>Chiroptera</taxon>
        <taxon>Yangochiroptera</taxon>
        <taxon>Phyllostomidae</taxon>
        <taxon>Phyllostominae</taxon>
        <taxon>Phyllostomus</taxon>
    </lineage>
</organism>